<dbReference type="EMBL" id="KV423979">
    <property type="protein sequence ID" value="KZT56365.1"/>
    <property type="molecule type" value="Genomic_DNA"/>
</dbReference>
<reference evidence="4 5" key="1">
    <citation type="journal article" date="2016" name="Mol. Biol. Evol.">
        <title>Comparative Genomics of Early-Diverging Mushroom-Forming Fungi Provides Insights into the Origins of Lignocellulose Decay Capabilities.</title>
        <authorList>
            <person name="Nagy L.G."/>
            <person name="Riley R."/>
            <person name="Tritt A."/>
            <person name="Adam C."/>
            <person name="Daum C."/>
            <person name="Floudas D."/>
            <person name="Sun H."/>
            <person name="Yadav J.S."/>
            <person name="Pangilinan J."/>
            <person name="Larsson K.H."/>
            <person name="Matsuura K."/>
            <person name="Barry K."/>
            <person name="Labutti K."/>
            <person name="Kuo R."/>
            <person name="Ohm R.A."/>
            <person name="Bhattacharya S.S."/>
            <person name="Shirouzu T."/>
            <person name="Yoshinaga Y."/>
            <person name="Martin F.M."/>
            <person name="Grigoriev I.V."/>
            <person name="Hibbett D.S."/>
        </authorList>
    </citation>
    <scope>NUCLEOTIDE SEQUENCE [LARGE SCALE GENOMIC DNA]</scope>
    <source>
        <strain evidence="4 5">HHB12733</strain>
    </source>
</reference>
<dbReference type="GO" id="GO:0005739">
    <property type="term" value="C:mitochondrion"/>
    <property type="evidence" value="ECO:0007669"/>
    <property type="project" value="UniProtKB-SubCell"/>
</dbReference>
<evidence type="ECO:0000313" key="4">
    <source>
        <dbReference type="EMBL" id="KZT56365.1"/>
    </source>
</evidence>
<sequence>MPPLTTYPPLQRQVFALYRRALRTIHLKPPAQRASWRRFYRFRFRTTTASVGRRDISAVEYLLRQGRRQVDGFADKGVTGVGVGEEQLRWEGERRKLRDWWSATEEQTAV</sequence>
<name>A0A165F834_9BASI</name>
<dbReference type="InterPro" id="IPR008011">
    <property type="entry name" value="Complex1_LYR_dom"/>
</dbReference>
<proteinExistence type="predicted"/>
<keyword evidence="2" id="KW-0496">Mitochondrion</keyword>
<evidence type="ECO:0000313" key="5">
    <source>
        <dbReference type="Proteomes" id="UP000076842"/>
    </source>
</evidence>
<feature type="domain" description="Complex 1 LYR protein" evidence="3">
    <location>
        <begin position="12"/>
        <end position="71"/>
    </location>
</feature>
<dbReference type="PANTHER" id="PTHR13675:SF1">
    <property type="entry name" value="SUCCINATE DEHYDROGENASE ASSEMBLY FACTOR 1, MITOCHONDRIAL"/>
    <property type="match status" value="1"/>
</dbReference>
<keyword evidence="5" id="KW-1185">Reference proteome</keyword>
<gene>
    <name evidence="4" type="ORF">CALCODRAFT_497535</name>
</gene>
<accession>A0A165F834</accession>
<comment type="subcellular location">
    <subcellularLocation>
        <location evidence="1">Mitochondrion</location>
    </subcellularLocation>
</comment>
<organism evidence="4 5">
    <name type="scientific">Calocera cornea HHB12733</name>
    <dbReference type="NCBI Taxonomy" id="1353952"/>
    <lineage>
        <taxon>Eukaryota</taxon>
        <taxon>Fungi</taxon>
        <taxon>Dikarya</taxon>
        <taxon>Basidiomycota</taxon>
        <taxon>Agaricomycotina</taxon>
        <taxon>Dacrymycetes</taxon>
        <taxon>Dacrymycetales</taxon>
        <taxon>Dacrymycetaceae</taxon>
        <taxon>Calocera</taxon>
    </lineage>
</organism>
<dbReference type="PANTHER" id="PTHR13675">
    <property type="entry name" value="LYR MOTIF-CONTAINING PROTEIN 2"/>
    <property type="match status" value="1"/>
</dbReference>
<dbReference type="AlphaFoldDB" id="A0A165F834"/>
<evidence type="ECO:0000256" key="2">
    <source>
        <dbReference type="ARBA" id="ARBA00023128"/>
    </source>
</evidence>
<dbReference type="GO" id="GO:0034553">
    <property type="term" value="P:mitochondrial respiratory chain complex II assembly"/>
    <property type="evidence" value="ECO:0007669"/>
    <property type="project" value="TreeGrafter"/>
</dbReference>
<dbReference type="FunCoup" id="A0A165F834">
    <property type="interactions" value="155"/>
</dbReference>
<dbReference type="OrthoDB" id="273010at2759"/>
<dbReference type="Pfam" id="PF05347">
    <property type="entry name" value="Complex1_LYR"/>
    <property type="match status" value="1"/>
</dbReference>
<protein>
    <recommendedName>
        <fullName evidence="3">Complex 1 LYR protein domain-containing protein</fullName>
    </recommendedName>
</protein>
<dbReference type="STRING" id="1353952.A0A165F834"/>
<dbReference type="Proteomes" id="UP000076842">
    <property type="component" value="Unassembled WGS sequence"/>
</dbReference>
<dbReference type="InParanoid" id="A0A165F834"/>
<evidence type="ECO:0000256" key="1">
    <source>
        <dbReference type="ARBA" id="ARBA00004173"/>
    </source>
</evidence>
<evidence type="ECO:0000259" key="3">
    <source>
        <dbReference type="Pfam" id="PF05347"/>
    </source>
</evidence>